<sequence length="486" mass="55243">MRATANKSIKRDISELTPVEKLLLQVTHPELYNSWFGSSTNKIPEGYSPFDFLNFDLPTLALQLSKSDGALILPSLNYTYGFYFCYIGVCSGVQQDYDYRNPEVVNANLTSLNTKINSTNIELDFKIPDLQIIIDNFTLSDTDLVSGATEYWKGFSLTITNYTLQLSADLEYVQDVGIQVSNVAMNFDVDDFRTLLGYEEGNVVETQYAEQMMEEWVEVGADFVNQRTIDCYINTNKTKDEMEIRTANSFWMISFKTENFVQLLQTFGLSILRSQEVLDRNVVAETKKEEAFLNFLPHLPTPTINSILLEYSTLMLQLGKFFYDPDHNLFPVVLYTLSYDNTWENCTDGVCRNINHKMILPCGLMATKEVYLGLQLSIWDNEFALSGKYELKEGVGLQVSDLGITLRLGKLQFRVPRFYTVENGEQSELQEYKVDAAPQIMEMWSSVDQDGAQNSTGCVKCNASEGQIQLLDLKLYTGKSNVPIVK</sequence>
<protein>
    <submittedName>
        <fullName evidence="1">Uncharacterized protein</fullName>
    </submittedName>
</protein>
<comment type="caution">
    <text evidence="1">The sequence shown here is derived from an EMBL/GenBank/DDBJ whole genome shotgun (WGS) entry which is preliminary data.</text>
</comment>
<evidence type="ECO:0000313" key="2">
    <source>
        <dbReference type="Proteomes" id="UP000094527"/>
    </source>
</evidence>
<evidence type="ECO:0000313" key="1">
    <source>
        <dbReference type="EMBL" id="ODM94731.1"/>
    </source>
</evidence>
<organism evidence="1 2">
    <name type="scientific">Orchesella cincta</name>
    <name type="common">Springtail</name>
    <name type="synonym">Podura cincta</name>
    <dbReference type="NCBI Taxonomy" id="48709"/>
    <lineage>
        <taxon>Eukaryota</taxon>
        <taxon>Metazoa</taxon>
        <taxon>Ecdysozoa</taxon>
        <taxon>Arthropoda</taxon>
        <taxon>Hexapoda</taxon>
        <taxon>Collembola</taxon>
        <taxon>Entomobryomorpha</taxon>
        <taxon>Entomobryoidea</taxon>
        <taxon>Orchesellidae</taxon>
        <taxon>Orchesellinae</taxon>
        <taxon>Orchesella</taxon>
    </lineage>
</organism>
<keyword evidence="2" id="KW-1185">Reference proteome</keyword>
<proteinExistence type="predicted"/>
<dbReference type="Proteomes" id="UP000094527">
    <property type="component" value="Unassembled WGS sequence"/>
</dbReference>
<reference evidence="1 2" key="1">
    <citation type="journal article" date="2016" name="Genome Biol. Evol.">
        <title>Gene Family Evolution Reflects Adaptation to Soil Environmental Stressors in the Genome of the Collembolan Orchesella cincta.</title>
        <authorList>
            <person name="Faddeeva-Vakhrusheva A."/>
            <person name="Derks M.F."/>
            <person name="Anvar S.Y."/>
            <person name="Agamennone V."/>
            <person name="Suring W."/>
            <person name="Smit S."/>
            <person name="van Straalen N.M."/>
            <person name="Roelofs D."/>
        </authorList>
    </citation>
    <scope>NUCLEOTIDE SEQUENCE [LARGE SCALE GENOMIC DNA]</scope>
    <source>
        <tissue evidence="1">Mixed pool</tissue>
    </source>
</reference>
<gene>
    <name evidence="1" type="ORF">Ocin01_11948</name>
</gene>
<accession>A0A1D2MPE2</accession>
<name>A0A1D2MPE2_ORCCI</name>
<dbReference type="EMBL" id="LJIJ01000761">
    <property type="protein sequence ID" value="ODM94731.1"/>
    <property type="molecule type" value="Genomic_DNA"/>
</dbReference>
<dbReference type="AlphaFoldDB" id="A0A1D2MPE2"/>